<reference evidence="2 3" key="1">
    <citation type="journal article" date="2023" name="IMA Fungus">
        <title>Comparative genomic study of the Penicillium genus elucidates a diverse pangenome and 15 lateral gene transfer events.</title>
        <authorList>
            <person name="Petersen C."/>
            <person name="Sorensen T."/>
            <person name="Nielsen M.R."/>
            <person name="Sondergaard T.E."/>
            <person name="Sorensen J.L."/>
            <person name="Fitzpatrick D.A."/>
            <person name="Frisvad J.C."/>
            <person name="Nielsen K.L."/>
        </authorList>
    </citation>
    <scope>NUCLEOTIDE SEQUENCE [LARGE SCALE GENOMIC DNA]</scope>
    <source>
        <strain evidence="2 3">IBT 29057</strain>
    </source>
</reference>
<dbReference type="EMBL" id="JAQJAC010000001">
    <property type="protein sequence ID" value="KAJ5600431.1"/>
    <property type="molecule type" value="Genomic_DNA"/>
</dbReference>
<dbReference type="Pfam" id="PF14441">
    <property type="entry name" value="OTT_1508_deam"/>
    <property type="match status" value="1"/>
</dbReference>
<comment type="caution">
    <text evidence="2">The sequence shown here is derived from an EMBL/GenBank/DDBJ whole genome shotgun (WGS) entry which is preliminary data.</text>
</comment>
<feature type="compositionally biased region" description="Basic residues" evidence="1">
    <location>
        <begin position="88"/>
        <end position="99"/>
    </location>
</feature>
<protein>
    <submittedName>
        <fullName evidence="2">Uncharacterized protein</fullName>
    </submittedName>
</protein>
<evidence type="ECO:0000313" key="3">
    <source>
        <dbReference type="Proteomes" id="UP001216150"/>
    </source>
</evidence>
<proteinExistence type="predicted"/>
<gene>
    <name evidence="2" type="ORF">N7450_001498</name>
</gene>
<sequence length="621" mass="70648">MPEVVGFDKIGFASLASLLSISRGPQDVEVHDQGKGDFMNSENWSSESENDSVIAQELSASLSKDNLIKIFLDHIAETFSQEKSTPLQKRRHERRRAKARSNGAIHVTASGLVMHGGETTVYVAKNGIGDDAVKDTERMRNDEELARTLTVWIRIIASTMKSPAIDRDYMWTRLVAYYKQRLHIYASAIVESPSENDLATAFVEGFTRQNVPSEPQTTQLGVISRSFEVCIRNIQEDCARVSGIQVSNDSLSPPPTGEWLTRSEISRRVQELAKDERIQQLNKCQLDSAWGAAARILTPCHAEVQLLLHFECSVPSDAKPFPYIGCSRKSCWLCYQPLTNYKDKRNKTKGVYQTRGSHRKIYPLWCVKLGSSSLPSPRVQFNLSVALLDIQMMMQQLLRNAPHTQRPKEAESSANLTITGRALSRRALARMRVAESSTRPEDTKSEVNTLEDFICSKKCVRFPATGESPYHELINFYNCPTDYPGPESVKFCVPDFSKYWGKFNLGRAFHIFTVKQQESTELNGDYLFYWCRSDELTPNKYLMSLVGIEFVPLEEHFWYGDVFITRFYEHGFKFHCEDVPYTFHKIESLVKSMIVKDGTAKLPKTRSEICSIPLLDKKNKH</sequence>
<dbReference type="InterPro" id="IPR027796">
    <property type="entry name" value="OTT_1508_deam-like"/>
</dbReference>
<keyword evidence="3" id="KW-1185">Reference proteome</keyword>
<evidence type="ECO:0000313" key="2">
    <source>
        <dbReference type="EMBL" id="KAJ5600431.1"/>
    </source>
</evidence>
<feature type="region of interest" description="Disordered" evidence="1">
    <location>
        <begin position="82"/>
        <end position="101"/>
    </location>
</feature>
<dbReference type="Proteomes" id="UP001216150">
    <property type="component" value="Unassembled WGS sequence"/>
</dbReference>
<dbReference type="AlphaFoldDB" id="A0AAD6E4R5"/>
<organism evidence="2 3">
    <name type="scientific">Penicillium hetheringtonii</name>
    <dbReference type="NCBI Taxonomy" id="911720"/>
    <lineage>
        <taxon>Eukaryota</taxon>
        <taxon>Fungi</taxon>
        <taxon>Dikarya</taxon>
        <taxon>Ascomycota</taxon>
        <taxon>Pezizomycotina</taxon>
        <taxon>Eurotiomycetes</taxon>
        <taxon>Eurotiomycetidae</taxon>
        <taxon>Eurotiales</taxon>
        <taxon>Aspergillaceae</taxon>
        <taxon>Penicillium</taxon>
    </lineage>
</organism>
<accession>A0AAD6E4R5</accession>
<name>A0AAD6E4R5_9EURO</name>
<evidence type="ECO:0000256" key="1">
    <source>
        <dbReference type="SAM" id="MobiDB-lite"/>
    </source>
</evidence>